<dbReference type="AlphaFoldDB" id="A0A433U8W1"/>
<evidence type="ECO:0000313" key="1">
    <source>
        <dbReference type="EMBL" id="RUS90252.1"/>
    </source>
</evidence>
<gene>
    <name evidence="1" type="ORF">EGW08_001941</name>
</gene>
<evidence type="ECO:0000313" key="2">
    <source>
        <dbReference type="Proteomes" id="UP000271974"/>
    </source>
</evidence>
<dbReference type="EMBL" id="RQTK01000036">
    <property type="protein sequence ID" value="RUS90252.1"/>
    <property type="molecule type" value="Genomic_DNA"/>
</dbReference>
<feature type="non-terminal residue" evidence="1">
    <location>
        <position position="183"/>
    </location>
</feature>
<reference evidence="1 2" key="1">
    <citation type="submission" date="2019-01" db="EMBL/GenBank/DDBJ databases">
        <title>A draft genome assembly of the solar-powered sea slug Elysia chlorotica.</title>
        <authorList>
            <person name="Cai H."/>
            <person name="Li Q."/>
            <person name="Fang X."/>
            <person name="Li J."/>
            <person name="Curtis N.E."/>
            <person name="Altenburger A."/>
            <person name="Shibata T."/>
            <person name="Feng M."/>
            <person name="Maeda T."/>
            <person name="Schwartz J.A."/>
            <person name="Shigenobu S."/>
            <person name="Lundholm N."/>
            <person name="Nishiyama T."/>
            <person name="Yang H."/>
            <person name="Hasebe M."/>
            <person name="Li S."/>
            <person name="Pierce S.K."/>
            <person name="Wang J."/>
        </authorList>
    </citation>
    <scope>NUCLEOTIDE SEQUENCE [LARGE SCALE GENOMIC DNA]</scope>
    <source>
        <strain evidence="1">EC2010</strain>
        <tissue evidence="1">Whole organism of an adult</tissue>
    </source>
</reference>
<feature type="non-terminal residue" evidence="1">
    <location>
        <position position="1"/>
    </location>
</feature>
<dbReference type="Proteomes" id="UP000271974">
    <property type="component" value="Unassembled WGS sequence"/>
</dbReference>
<name>A0A433U8W1_ELYCH</name>
<comment type="caution">
    <text evidence="1">The sequence shown here is derived from an EMBL/GenBank/DDBJ whole genome shotgun (WGS) entry which is preliminary data.</text>
</comment>
<sequence>VVKENNATLNFLHQFTQFPRLFSEPFGERRSASFTFCSHFLCKDIPTSHNQYGVFADKVSTKKHFKGSQDCVVLFCVPRAVTEHEQQRVVTPGTRRHNLLQTSDGSLNVVLPVEPRVTHARSVYDLDVSTSDLSGLNTDRCSDRGSVRPALKGRPAEDGVSSCAFPCASFSQQTHVEGGACHH</sequence>
<keyword evidence="2" id="KW-1185">Reference proteome</keyword>
<protein>
    <submittedName>
        <fullName evidence="1">Uncharacterized protein</fullName>
    </submittedName>
</protein>
<organism evidence="1 2">
    <name type="scientific">Elysia chlorotica</name>
    <name type="common">Eastern emerald elysia</name>
    <name type="synonym">Sea slug</name>
    <dbReference type="NCBI Taxonomy" id="188477"/>
    <lineage>
        <taxon>Eukaryota</taxon>
        <taxon>Metazoa</taxon>
        <taxon>Spiralia</taxon>
        <taxon>Lophotrochozoa</taxon>
        <taxon>Mollusca</taxon>
        <taxon>Gastropoda</taxon>
        <taxon>Heterobranchia</taxon>
        <taxon>Euthyneura</taxon>
        <taxon>Panpulmonata</taxon>
        <taxon>Sacoglossa</taxon>
        <taxon>Placobranchoidea</taxon>
        <taxon>Plakobranchidae</taxon>
        <taxon>Elysia</taxon>
    </lineage>
</organism>
<proteinExistence type="predicted"/>
<accession>A0A433U8W1</accession>